<feature type="chain" id="PRO_5046546170" evidence="5">
    <location>
        <begin position="19"/>
        <end position="907"/>
    </location>
</feature>
<dbReference type="InterPro" id="IPR000531">
    <property type="entry name" value="Beta-barrel_TonB"/>
</dbReference>
<reference evidence="8 9" key="1">
    <citation type="submission" date="2022-05" db="EMBL/GenBank/DDBJ databases">
        <title>Flavobacterium sp., isolated from activated sludge.</title>
        <authorList>
            <person name="Ran Q."/>
        </authorList>
    </citation>
    <scope>NUCLEOTIDE SEQUENCE [LARGE SCALE GENOMIC DNA]</scope>
    <source>
        <strain evidence="8 9">HXWNR69</strain>
    </source>
</reference>
<dbReference type="PANTHER" id="PTHR40980">
    <property type="entry name" value="PLUG DOMAIN-CONTAINING PROTEIN"/>
    <property type="match status" value="1"/>
</dbReference>
<feature type="domain" description="TonB-dependent receptor-like beta-barrel" evidence="6">
    <location>
        <begin position="430"/>
        <end position="872"/>
    </location>
</feature>
<evidence type="ECO:0000256" key="2">
    <source>
        <dbReference type="ARBA" id="ARBA00023136"/>
    </source>
</evidence>
<dbReference type="Pfam" id="PF07715">
    <property type="entry name" value="Plug"/>
    <property type="match status" value="1"/>
</dbReference>
<gene>
    <name evidence="8" type="ORF">NAT47_00090</name>
</gene>
<dbReference type="RefSeq" id="WP_250579299.1">
    <property type="nucleotide sequence ID" value="NZ_JAMLJN010000001.1"/>
</dbReference>
<feature type="signal peptide" evidence="5">
    <location>
        <begin position="1"/>
        <end position="18"/>
    </location>
</feature>
<evidence type="ECO:0000256" key="3">
    <source>
        <dbReference type="ARBA" id="ARBA00023237"/>
    </source>
</evidence>
<comment type="caution">
    <text evidence="8">The sequence shown here is derived from an EMBL/GenBank/DDBJ whole genome shotgun (WGS) entry which is preliminary data.</text>
</comment>
<dbReference type="Gene3D" id="2.40.170.20">
    <property type="entry name" value="TonB-dependent receptor, beta-barrel domain"/>
    <property type="match status" value="1"/>
</dbReference>
<evidence type="ECO:0000313" key="8">
    <source>
        <dbReference type="EMBL" id="MCL9768809.1"/>
    </source>
</evidence>
<dbReference type="SUPFAM" id="SSF49464">
    <property type="entry name" value="Carboxypeptidase regulatory domain-like"/>
    <property type="match status" value="1"/>
</dbReference>
<dbReference type="Pfam" id="PF00593">
    <property type="entry name" value="TonB_dep_Rec_b-barrel"/>
    <property type="match status" value="1"/>
</dbReference>
<protein>
    <submittedName>
        <fullName evidence="8">TonB-dependent receptor</fullName>
    </submittedName>
</protein>
<name>A0ABT0TCX7_9FLAO</name>
<keyword evidence="9" id="KW-1185">Reference proteome</keyword>
<evidence type="ECO:0000259" key="6">
    <source>
        <dbReference type="Pfam" id="PF00593"/>
    </source>
</evidence>
<dbReference type="InterPro" id="IPR036942">
    <property type="entry name" value="Beta-barrel_TonB_sf"/>
</dbReference>
<keyword evidence="5" id="KW-0732">Signal</keyword>
<comment type="subcellular location">
    <subcellularLocation>
        <location evidence="1 4">Cell outer membrane</location>
    </subcellularLocation>
</comment>
<evidence type="ECO:0000256" key="5">
    <source>
        <dbReference type="SAM" id="SignalP"/>
    </source>
</evidence>
<dbReference type="SUPFAM" id="SSF56935">
    <property type="entry name" value="Porins"/>
    <property type="match status" value="1"/>
</dbReference>
<keyword evidence="4" id="KW-0798">TonB box</keyword>
<evidence type="ECO:0000259" key="7">
    <source>
        <dbReference type="Pfam" id="PF07715"/>
    </source>
</evidence>
<dbReference type="InterPro" id="IPR037066">
    <property type="entry name" value="Plug_dom_sf"/>
</dbReference>
<keyword evidence="8" id="KW-0675">Receptor</keyword>
<dbReference type="Proteomes" id="UP001203342">
    <property type="component" value="Unassembled WGS sequence"/>
</dbReference>
<evidence type="ECO:0000256" key="4">
    <source>
        <dbReference type="RuleBase" id="RU003357"/>
    </source>
</evidence>
<proteinExistence type="inferred from homology"/>
<feature type="domain" description="TonB-dependent receptor plug" evidence="7">
    <location>
        <begin position="130"/>
        <end position="227"/>
    </location>
</feature>
<organism evidence="8 9">
    <name type="scientific">Flavobacterium fragile</name>
    <dbReference type="NCBI Taxonomy" id="2949085"/>
    <lineage>
        <taxon>Bacteria</taxon>
        <taxon>Pseudomonadati</taxon>
        <taxon>Bacteroidota</taxon>
        <taxon>Flavobacteriia</taxon>
        <taxon>Flavobacteriales</taxon>
        <taxon>Flavobacteriaceae</taxon>
        <taxon>Flavobacterium</taxon>
    </lineage>
</organism>
<dbReference type="Gene3D" id="2.170.130.10">
    <property type="entry name" value="TonB-dependent receptor, plug domain"/>
    <property type="match status" value="1"/>
</dbReference>
<keyword evidence="3" id="KW-0998">Cell outer membrane</keyword>
<sequence>MKLRLLSMFFFFTAFLFAQKGTVTGVILDKEFNNEPLPFANILVKGTKQGTATDENGKYSISLDPGSYTLIIGYLGYETKEIPFTLKANETIKINHTLAASRVELGDIEIIKIASKEKESALLQEQQKAVEIKQSIGAEEIAKKGISDVASAVAKTTGVSKQEGSGNVYVRGLGDRYNSTSINGLPVPSNDPEKKNIDLGLFSTDIVEYISIDKVYSSRISGDFAGGNVNITSKNYTGKGLLEFSVGSGINTNAVEKNSEFMLQDGPKFLGFTNTNIPSNPLGSYGYQNSLNPVEKTPFAGSLGLKAGKSFQVGEGKLNLFTNIGFSNGYEFREGINQSVSAQDAKLKSFHQTKFAYKTNTTGILSAVYKLNNNHQITYNSLFVNSSEQSRDKYLGSDRDYEEVDLMVIRGTYIQNSLFVNQLLGTHKITDRFNFDWGMSYNTIKSDMPDRTQNKFDSALNANQFSLAQATTTDNHRYFQNLTENETATNLVLSYKFGKNSEDKTNGKLTFGYNGRFKFRDFEAIQFNFPISGAELNTTIDPNNLDQFFNQTNFNNGLFSVSTFNGSTRPQTYNGEQFIHAGYTGVEYEFSDKLSATAGMRFEKVNQKVEWKTQFDAEGASNSFDRNEFLPYAILKYVVNEKQNIRFGASKTYTLPQFKERALFIYEDVTEVKIGNPFLYPSQNFNGDIKWEFFPEKDELISVTAFGKYILDPINEITLASSTNDISFINTGDYGYVMGLELETRKNIFKTNDDDTKLSAGLNVSYMKTDQELNSDKVRNETNYNINLTDSKSGFTGASDLLLNADVTFTKNYKNDSNITGTLAYSYYSDRLYALGVEQKGNLVDKGMGTLDFIFKSKLNKNMGLSFVAKNILNPTFNRVQENTSHDITVLSYKRGANISLGLSYQF</sequence>
<comment type="similarity">
    <text evidence="4">Belongs to the TonB-dependent receptor family.</text>
</comment>
<dbReference type="Gene3D" id="2.60.40.1120">
    <property type="entry name" value="Carboxypeptidase-like, regulatory domain"/>
    <property type="match status" value="1"/>
</dbReference>
<dbReference type="InterPro" id="IPR008969">
    <property type="entry name" value="CarboxyPept-like_regulatory"/>
</dbReference>
<evidence type="ECO:0000256" key="1">
    <source>
        <dbReference type="ARBA" id="ARBA00004442"/>
    </source>
</evidence>
<dbReference type="EMBL" id="JAMLJN010000001">
    <property type="protein sequence ID" value="MCL9768809.1"/>
    <property type="molecule type" value="Genomic_DNA"/>
</dbReference>
<evidence type="ECO:0000313" key="9">
    <source>
        <dbReference type="Proteomes" id="UP001203342"/>
    </source>
</evidence>
<dbReference type="Pfam" id="PF13715">
    <property type="entry name" value="CarbopepD_reg_2"/>
    <property type="match status" value="1"/>
</dbReference>
<dbReference type="InterPro" id="IPR012910">
    <property type="entry name" value="Plug_dom"/>
</dbReference>
<keyword evidence="2 4" id="KW-0472">Membrane</keyword>
<accession>A0ABT0TCX7</accession>
<dbReference type="PANTHER" id="PTHR40980:SF5">
    <property type="entry name" value="TONB-DEPENDENT RECEPTOR"/>
    <property type="match status" value="1"/>
</dbReference>